<sequence length="413" mass="47552">MNSSFGSQRHGPKWRMLCLPDGCVKFDRAEEYSPLEHEPGREIAYDLSSSLIHFRFLNDNGGPVVEVGSKWTQKYMEASEVTCHISAGARLDFKTEYHLRVSTTQVVTGGNNVKAELTLNQLNDKFKVVRNEAYECKPVGMNKVAFIKVVNKLETKVDLSAIFYTDGVSLWKSSASPGAYFIREVKFVDSQDPKTIYKFEGNVKNKFEKSTDRFDEGSSIEEERAQVDSTDEDQKQMWYKDYQAWLARGKSGYEPLEDIRYTPGVKSKIVQQFSGYNIRVGSEWVKEIGEKRQKFVCVEDKTQYDELELLPKIDVYQDYDLYALDKDTMGDYFKITSKNVLKCSKNHQSFIRVRTELVGKAAIRRVYYWPGVKAFSHKLSTSHNTVRLVELKYLDPADGYKVVKFEGTLEKRP</sequence>
<keyword evidence="2" id="KW-1185">Reference proteome</keyword>
<dbReference type="InParanoid" id="A0A482XM49"/>
<evidence type="ECO:0000313" key="2">
    <source>
        <dbReference type="Proteomes" id="UP000291343"/>
    </source>
</evidence>
<name>A0A482XM49_LAOST</name>
<protein>
    <submittedName>
        <fullName evidence="1">Uncharacterized protein</fullName>
    </submittedName>
</protein>
<organism evidence="1 2">
    <name type="scientific">Laodelphax striatellus</name>
    <name type="common">Small brown planthopper</name>
    <name type="synonym">Delphax striatella</name>
    <dbReference type="NCBI Taxonomy" id="195883"/>
    <lineage>
        <taxon>Eukaryota</taxon>
        <taxon>Metazoa</taxon>
        <taxon>Ecdysozoa</taxon>
        <taxon>Arthropoda</taxon>
        <taxon>Hexapoda</taxon>
        <taxon>Insecta</taxon>
        <taxon>Pterygota</taxon>
        <taxon>Neoptera</taxon>
        <taxon>Paraneoptera</taxon>
        <taxon>Hemiptera</taxon>
        <taxon>Auchenorrhyncha</taxon>
        <taxon>Fulgoroidea</taxon>
        <taxon>Delphacidae</taxon>
        <taxon>Criomorphinae</taxon>
        <taxon>Laodelphax</taxon>
    </lineage>
</organism>
<dbReference type="EMBL" id="QKKF02006491">
    <property type="protein sequence ID" value="RZF46321.1"/>
    <property type="molecule type" value="Genomic_DNA"/>
</dbReference>
<dbReference type="AlphaFoldDB" id="A0A482XM49"/>
<evidence type="ECO:0000313" key="1">
    <source>
        <dbReference type="EMBL" id="RZF46321.1"/>
    </source>
</evidence>
<dbReference type="Proteomes" id="UP000291343">
    <property type="component" value="Unassembled WGS sequence"/>
</dbReference>
<reference evidence="1 2" key="1">
    <citation type="journal article" date="2017" name="Gigascience">
        <title>Genome sequence of the small brown planthopper, Laodelphax striatellus.</title>
        <authorList>
            <person name="Zhu J."/>
            <person name="Jiang F."/>
            <person name="Wang X."/>
            <person name="Yang P."/>
            <person name="Bao Y."/>
            <person name="Zhao W."/>
            <person name="Wang W."/>
            <person name="Lu H."/>
            <person name="Wang Q."/>
            <person name="Cui N."/>
            <person name="Li J."/>
            <person name="Chen X."/>
            <person name="Luo L."/>
            <person name="Yu J."/>
            <person name="Kang L."/>
            <person name="Cui F."/>
        </authorList>
    </citation>
    <scope>NUCLEOTIDE SEQUENCE [LARGE SCALE GENOMIC DNA]</scope>
    <source>
        <strain evidence="1">Lst14</strain>
    </source>
</reference>
<comment type="caution">
    <text evidence="1">The sequence shown here is derived from an EMBL/GenBank/DDBJ whole genome shotgun (WGS) entry which is preliminary data.</text>
</comment>
<proteinExistence type="predicted"/>
<gene>
    <name evidence="1" type="ORF">LSTR_LSTR010176</name>
</gene>
<accession>A0A482XM49</accession>